<evidence type="ECO:0000313" key="2">
    <source>
        <dbReference type="Proteomes" id="UP000824204"/>
    </source>
</evidence>
<evidence type="ECO:0000313" key="1">
    <source>
        <dbReference type="EMBL" id="HIX07266.1"/>
    </source>
</evidence>
<comment type="caution">
    <text evidence="1">The sequence shown here is derived from an EMBL/GenBank/DDBJ whole genome shotgun (WGS) entry which is preliminary data.</text>
</comment>
<sequence length="692" mass="72446">MIYICDAQGNAVGCIPQHVVQGSGEACVLTVAAPVAESAQLSVSYRLPSGTGTEKQVLTCIGLLEGVQGEGGIPLYGWRGPLPASVTAHYGTVAAQFSFFGADGSVQAGAPVLFTVERGVAAELPAQPSSDVYGQILEAIAQVKADVVAANFAARSLYAYREGTVYAAGEIVYCPEAAVYGTFVRSLISDNAVPPYSQEGVLNGSAWEEVCTFQDVYTQASAAKESADKAKISEDAALVWEERAAYFGESAELQANIASEAAMAAMRSQNETYASERIAKESAEAAAESAAAAQAAASSALSYNYQYESYDSLPRPGSTSYLYMIPSGSGEAGEEYDEYAWSEQKNNYERIGSAVKKADLSDFITKEFANSIVCTAAPVQTESVPAAGAALSVAVSSFARTPQEGDCFSALCKYGQTEKLYYVCAKILSVSASAVQAQVISSVGFEGADAAEIVLTEEQIAQYESADCDTTITLSSDVDGTKKFVLLDLGRLGRAIMTGAQGGYTATFSKEENVFVCLTVQGNQLFVRFLFALAVPESADAGKIPAVNGTGSGYTLVSSVARADEATHAETADLATTAQSATTADSAANAQQLGGVAASDYALRSQLPEANPAQEGTEELSSVRIGDNVYKIAAGSGGEKTRSIWGNLTLPSVLPRTAVLRRRCLSMRSCRKSCPLRGTSLLPSSQLPRGSR</sequence>
<organism evidence="1 2">
    <name type="scientific">Candidatus Borkfalkia faecipullorum</name>
    <dbReference type="NCBI Taxonomy" id="2838510"/>
    <lineage>
        <taxon>Bacteria</taxon>
        <taxon>Bacillati</taxon>
        <taxon>Bacillota</taxon>
        <taxon>Clostridia</taxon>
        <taxon>Christensenellales</taxon>
        <taxon>Christensenellaceae</taxon>
        <taxon>Candidatus Borkfalkia</taxon>
    </lineage>
</organism>
<accession>A0A9D1V6Z3</accession>
<name>A0A9D1V6Z3_9FIRM</name>
<dbReference type="Proteomes" id="UP000824204">
    <property type="component" value="Unassembled WGS sequence"/>
</dbReference>
<protein>
    <submittedName>
        <fullName evidence="1">Uncharacterized protein</fullName>
    </submittedName>
</protein>
<reference evidence="1" key="2">
    <citation type="submission" date="2021-04" db="EMBL/GenBank/DDBJ databases">
        <authorList>
            <person name="Gilroy R."/>
        </authorList>
    </citation>
    <scope>NUCLEOTIDE SEQUENCE</scope>
    <source>
        <strain evidence="1">811</strain>
    </source>
</reference>
<gene>
    <name evidence="1" type="ORF">H9741_02215</name>
</gene>
<proteinExistence type="predicted"/>
<dbReference type="EMBL" id="DXFX01000030">
    <property type="protein sequence ID" value="HIX07266.1"/>
    <property type="molecule type" value="Genomic_DNA"/>
</dbReference>
<dbReference type="AlphaFoldDB" id="A0A9D1V6Z3"/>
<reference evidence="1" key="1">
    <citation type="journal article" date="2021" name="PeerJ">
        <title>Extensive microbial diversity within the chicken gut microbiome revealed by metagenomics and culture.</title>
        <authorList>
            <person name="Gilroy R."/>
            <person name="Ravi A."/>
            <person name="Getino M."/>
            <person name="Pursley I."/>
            <person name="Horton D.L."/>
            <person name="Alikhan N.F."/>
            <person name="Baker D."/>
            <person name="Gharbi K."/>
            <person name="Hall N."/>
            <person name="Watson M."/>
            <person name="Adriaenssens E.M."/>
            <person name="Foster-Nyarko E."/>
            <person name="Jarju S."/>
            <person name="Secka A."/>
            <person name="Antonio M."/>
            <person name="Oren A."/>
            <person name="Chaudhuri R.R."/>
            <person name="La Ragione R."/>
            <person name="Hildebrand F."/>
            <person name="Pallen M.J."/>
        </authorList>
    </citation>
    <scope>NUCLEOTIDE SEQUENCE</scope>
    <source>
        <strain evidence="1">811</strain>
    </source>
</reference>